<dbReference type="InterPro" id="IPR036397">
    <property type="entry name" value="RNaseH_sf"/>
</dbReference>
<dbReference type="InterPro" id="IPR001584">
    <property type="entry name" value="Integrase_cat-core"/>
</dbReference>
<dbReference type="GO" id="GO:0015074">
    <property type="term" value="P:DNA integration"/>
    <property type="evidence" value="ECO:0007669"/>
    <property type="project" value="InterPro"/>
</dbReference>
<dbReference type="InterPro" id="IPR041577">
    <property type="entry name" value="RT_RNaseH_2"/>
</dbReference>
<dbReference type="PANTHER" id="PTHR37984:SF5">
    <property type="entry name" value="PROTEIN NYNRIN-LIKE"/>
    <property type="match status" value="1"/>
</dbReference>
<dbReference type="KEGG" id="nta:107767429"/>
<dbReference type="STRING" id="4097.A0A1S3XPX8"/>
<dbReference type="PaxDb" id="4097-A0A1S3XPX8"/>
<name>A0A1S3XPX8_TOBAC</name>
<dbReference type="PROSITE" id="PS50994">
    <property type="entry name" value="INTEGRASE"/>
    <property type="match status" value="1"/>
</dbReference>
<dbReference type="SUPFAM" id="SSF53098">
    <property type="entry name" value="Ribonuclease H-like"/>
    <property type="match status" value="1"/>
</dbReference>
<dbReference type="GO" id="GO:0003676">
    <property type="term" value="F:nucleic acid binding"/>
    <property type="evidence" value="ECO:0007669"/>
    <property type="project" value="InterPro"/>
</dbReference>
<sequence length="303" mass="34408">MALEGLGSNSYKPAKLSLDLENRVTPPTKPSIIEPLKLELKPLPSHLKYEFLGPNEFLLVIISSSLSSVQKAAKFHLDEPCMVAFEELKWRLTTAPIIQAPNWELSFELMCDASDVIMGEVLGQRVCKLFYPIHYASKTRNAAQMNYMVQYANTIAKSCDKCQRQGNISRKNEMPLNLIVEVELFDVWEIYFMGPFVSSYNNKYIRVTVGYVSNWMEVVALPKNKARTVIAFLKKNIFTRFDSPRAIISDGGSHFCNRLFATLLEKYGFNHKIATPYHPQTSGKVEVSNREIKSILAKTVNVL</sequence>
<dbReference type="AlphaFoldDB" id="A0A1S3XPX8"/>
<dbReference type="InterPro" id="IPR050951">
    <property type="entry name" value="Retrovirus_Pol_polyprotein"/>
</dbReference>
<dbReference type="SMR" id="A0A1S3XPX8"/>
<evidence type="ECO:0000259" key="2">
    <source>
        <dbReference type="PROSITE" id="PS50994"/>
    </source>
</evidence>
<dbReference type="PANTHER" id="PTHR37984">
    <property type="entry name" value="PROTEIN CBG26694"/>
    <property type="match status" value="1"/>
</dbReference>
<accession>A0A1S3XPX8</accession>
<organism evidence="3">
    <name type="scientific">Nicotiana tabacum</name>
    <name type="common">Common tobacco</name>
    <dbReference type="NCBI Taxonomy" id="4097"/>
    <lineage>
        <taxon>Eukaryota</taxon>
        <taxon>Viridiplantae</taxon>
        <taxon>Streptophyta</taxon>
        <taxon>Embryophyta</taxon>
        <taxon>Tracheophyta</taxon>
        <taxon>Spermatophyta</taxon>
        <taxon>Magnoliopsida</taxon>
        <taxon>eudicotyledons</taxon>
        <taxon>Gunneridae</taxon>
        <taxon>Pentapetalae</taxon>
        <taxon>asterids</taxon>
        <taxon>lamiids</taxon>
        <taxon>Solanales</taxon>
        <taxon>Solanaceae</taxon>
        <taxon>Nicotianoideae</taxon>
        <taxon>Nicotianeae</taxon>
        <taxon>Nicotiana</taxon>
    </lineage>
</organism>
<dbReference type="OrthoDB" id="1305583at2759"/>
<feature type="domain" description="Integrase catalytic" evidence="2">
    <location>
        <begin position="171"/>
        <end position="303"/>
    </location>
</feature>
<keyword evidence="1" id="KW-0511">Multifunctional enzyme</keyword>
<proteinExistence type="predicted"/>
<evidence type="ECO:0000256" key="1">
    <source>
        <dbReference type="ARBA" id="ARBA00023268"/>
    </source>
</evidence>
<reference evidence="3" key="1">
    <citation type="submission" date="2025-08" db="UniProtKB">
        <authorList>
            <consortium name="RefSeq"/>
        </authorList>
    </citation>
    <scope>IDENTIFICATION</scope>
</reference>
<gene>
    <name evidence="3" type="primary">LOC107767429</name>
</gene>
<dbReference type="InterPro" id="IPR043502">
    <property type="entry name" value="DNA/RNA_pol_sf"/>
</dbReference>
<dbReference type="InterPro" id="IPR012337">
    <property type="entry name" value="RNaseH-like_sf"/>
</dbReference>
<dbReference type="Pfam" id="PF17919">
    <property type="entry name" value="RT_RNaseH_2"/>
    <property type="match status" value="1"/>
</dbReference>
<dbReference type="RefSeq" id="XP_016441924.1">
    <property type="nucleotide sequence ID" value="XM_016586438.1"/>
</dbReference>
<evidence type="ECO:0000313" key="3">
    <source>
        <dbReference type="RefSeq" id="XP_016441924.1"/>
    </source>
</evidence>
<dbReference type="GO" id="GO:0003824">
    <property type="term" value="F:catalytic activity"/>
    <property type="evidence" value="ECO:0007669"/>
    <property type="project" value="UniProtKB-KW"/>
</dbReference>
<dbReference type="Pfam" id="PF00665">
    <property type="entry name" value="rve"/>
    <property type="match status" value="1"/>
</dbReference>
<dbReference type="Gene3D" id="3.30.420.10">
    <property type="entry name" value="Ribonuclease H-like superfamily/Ribonuclease H"/>
    <property type="match status" value="1"/>
</dbReference>
<protein>
    <recommendedName>
        <fullName evidence="2">Integrase catalytic domain-containing protein</fullName>
    </recommendedName>
</protein>
<dbReference type="SUPFAM" id="SSF56672">
    <property type="entry name" value="DNA/RNA polymerases"/>
    <property type="match status" value="1"/>
</dbReference>